<accession>A0ABR9V3Y5</accession>
<evidence type="ECO:0000313" key="1">
    <source>
        <dbReference type="EMBL" id="MBE9222614.1"/>
    </source>
</evidence>
<dbReference type="EMBL" id="JADEWC010000014">
    <property type="protein sequence ID" value="MBE9222614.1"/>
    <property type="molecule type" value="Genomic_DNA"/>
</dbReference>
<organism evidence="1 2">
    <name type="scientific">Cyanobacterium stanieri LEGE 03274</name>
    <dbReference type="NCBI Taxonomy" id="1828756"/>
    <lineage>
        <taxon>Bacteria</taxon>
        <taxon>Bacillati</taxon>
        <taxon>Cyanobacteriota</taxon>
        <taxon>Cyanophyceae</taxon>
        <taxon>Oscillatoriophycideae</taxon>
        <taxon>Chroococcales</taxon>
        <taxon>Geminocystaceae</taxon>
        <taxon>Cyanobacterium</taxon>
    </lineage>
</organism>
<dbReference type="Proteomes" id="UP000654604">
    <property type="component" value="Unassembled WGS sequence"/>
</dbReference>
<evidence type="ECO:0008006" key="3">
    <source>
        <dbReference type="Google" id="ProtNLM"/>
    </source>
</evidence>
<dbReference type="RefSeq" id="WP_193800768.1">
    <property type="nucleotide sequence ID" value="NZ_JADEWC010000014.1"/>
</dbReference>
<comment type="caution">
    <text evidence="1">The sequence shown here is derived from an EMBL/GenBank/DDBJ whole genome shotgun (WGS) entry which is preliminary data.</text>
</comment>
<gene>
    <name evidence="1" type="ORF">IQ215_07875</name>
</gene>
<keyword evidence="2" id="KW-1185">Reference proteome</keyword>
<dbReference type="SUPFAM" id="SSF55811">
    <property type="entry name" value="Nudix"/>
    <property type="match status" value="1"/>
</dbReference>
<dbReference type="InterPro" id="IPR015797">
    <property type="entry name" value="NUDIX_hydrolase-like_dom_sf"/>
</dbReference>
<protein>
    <recommendedName>
        <fullName evidence="3">Nudix hydrolase domain-containing protein</fullName>
    </recommendedName>
</protein>
<name>A0ABR9V3Y5_9CHRO</name>
<reference evidence="1 2" key="1">
    <citation type="submission" date="2020-10" db="EMBL/GenBank/DDBJ databases">
        <authorList>
            <person name="Castelo-Branco R."/>
            <person name="Eusebio N."/>
            <person name="Adriana R."/>
            <person name="Vieira A."/>
            <person name="Brugerolle De Fraissinette N."/>
            <person name="Rezende De Castro R."/>
            <person name="Schneider M.P."/>
            <person name="Vasconcelos V."/>
            <person name="Leao P.N."/>
        </authorList>
    </citation>
    <scope>NUCLEOTIDE SEQUENCE [LARGE SCALE GENOMIC DNA]</scope>
    <source>
        <strain evidence="1 2">LEGE 03274</strain>
    </source>
</reference>
<sequence length="182" mass="20852">MNINELNNVLSKHNISTDNWLHEKGTKTVTDLKNEIDGRETVLELINGQLLRVVRLVSVQVKVKLGEQLFTLVEDKQIFFAGGIRKRGLDTLAEKIMVNETPELAVYRCLKEEIGLDFDGSFLFLGENEEIKSSPSYPLLSSMYQVYNYQVVLSEKELEFIRFSEYQKGGQKITLFTLEPSN</sequence>
<evidence type="ECO:0000313" key="2">
    <source>
        <dbReference type="Proteomes" id="UP000654604"/>
    </source>
</evidence>
<dbReference type="PANTHER" id="PTHR36395:SF1">
    <property type="entry name" value="RING-H2 ZINC FINGER PROTEIN"/>
    <property type="match status" value="1"/>
</dbReference>
<dbReference type="PANTHER" id="PTHR36395">
    <property type="entry name" value="RING-H2 ZINC FINGER PROTEIN"/>
    <property type="match status" value="1"/>
</dbReference>
<proteinExistence type="predicted"/>